<evidence type="ECO:0000256" key="1">
    <source>
        <dbReference type="SAM" id="Phobius"/>
    </source>
</evidence>
<dbReference type="RefSeq" id="WP_338180813.1">
    <property type="nucleotide sequence ID" value="NZ_JAEKNQ010000048.1"/>
</dbReference>
<reference evidence="2 3" key="1">
    <citation type="submission" date="2020-10" db="EMBL/GenBank/DDBJ databases">
        <title>Ca. Dormibacterota MAGs.</title>
        <authorList>
            <person name="Montgomery K."/>
        </authorList>
    </citation>
    <scope>NUCLEOTIDE SEQUENCE [LARGE SCALE GENOMIC DNA]</scope>
    <source>
        <strain evidence="2">SC8811_S16_3</strain>
    </source>
</reference>
<keyword evidence="1" id="KW-0472">Membrane</keyword>
<feature type="transmembrane region" description="Helical" evidence="1">
    <location>
        <begin position="83"/>
        <end position="102"/>
    </location>
</feature>
<gene>
    <name evidence="2" type="ORF">JF888_12400</name>
</gene>
<comment type="caution">
    <text evidence="2">The sequence shown here is derived from an EMBL/GenBank/DDBJ whole genome shotgun (WGS) entry which is preliminary data.</text>
</comment>
<feature type="transmembrane region" description="Helical" evidence="1">
    <location>
        <begin position="6"/>
        <end position="34"/>
    </location>
</feature>
<evidence type="ECO:0000313" key="3">
    <source>
        <dbReference type="Proteomes" id="UP000620075"/>
    </source>
</evidence>
<feature type="transmembrane region" description="Helical" evidence="1">
    <location>
        <begin position="46"/>
        <end position="71"/>
    </location>
</feature>
<protein>
    <submittedName>
        <fullName evidence="2">Uncharacterized protein</fullName>
    </submittedName>
</protein>
<dbReference type="AlphaFoldDB" id="A0A934KI35"/>
<evidence type="ECO:0000313" key="2">
    <source>
        <dbReference type="EMBL" id="MBJ7603976.1"/>
    </source>
</evidence>
<proteinExistence type="predicted"/>
<feature type="transmembrane region" description="Helical" evidence="1">
    <location>
        <begin position="134"/>
        <end position="162"/>
    </location>
</feature>
<organism evidence="2 3">
    <name type="scientific">Candidatus Dormiibacter inghamiae</name>
    <dbReference type="NCBI Taxonomy" id="3127013"/>
    <lineage>
        <taxon>Bacteria</taxon>
        <taxon>Bacillati</taxon>
        <taxon>Candidatus Dormiibacterota</taxon>
        <taxon>Candidatus Dormibacteria</taxon>
        <taxon>Candidatus Dormibacterales</taxon>
        <taxon>Candidatus Dormibacteraceae</taxon>
        <taxon>Candidatus Dormiibacter</taxon>
    </lineage>
</organism>
<dbReference type="EMBL" id="JAEKNQ010000048">
    <property type="protein sequence ID" value="MBJ7603976.1"/>
    <property type="molecule type" value="Genomic_DNA"/>
</dbReference>
<keyword evidence="1" id="KW-0812">Transmembrane</keyword>
<dbReference type="Proteomes" id="UP000620075">
    <property type="component" value="Unassembled WGS sequence"/>
</dbReference>
<sequence>MNSPLIGVALVGFVYLVGIAQPLVGLGLLTAGLFVRLRTPGSGGRFIVAGLSILLLLPSSGALLGLCLLLLPSGNGSLDGAYAVLSLLAGAALLIVVAALLLHRRERGFRAHAVGVSGPGQIAVGVRNWRIEQVLLVIGLFLLATSVVAAGLLTFLAVSFLYSLKHFSFF</sequence>
<accession>A0A934KI35</accession>
<name>A0A934KI35_9BACT</name>
<keyword evidence="1" id="KW-1133">Transmembrane helix</keyword>